<keyword evidence="6" id="KW-0472">Membrane</keyword>
<gene>
    <name evidence="7" type="ORF">OVA965_LOCUS11773</name>
    <name evidence="8" type="ORF">TMI583_LOCUS11777</name>
</gene>
<sequence length="141" mass="16315">LFPFSVAFGHLFAPKRAKTHFSGGAGYVFNTPVLTLMNPSLQETCGEWYVPAMEDVQMSRCLQQLNVPLNDSHEFNLHRFYPLSFTSLYKSEFPQWYADYNTLPIYDGYDCCSSNAISFHYTPPETMNLIDWARYTNIQND</sequence>
<dbReference type="EMBL" id="CAJNOK010004619">
    <property type="protein sequence ID" value="CAF0943711.1"/>
    <property type="molecule type" value="Genomic_DNA"/>
</dbReference>
<protein>
    <recommendedName>
        <fullName evidence="10">Glycoprotein-N-acetylgalactosamine 3-beta-galactosyltransferase 1</fullName>
    </recommendedName>
</protein>
<feature type="non-terminal residue" evidence="7">
    <location>
        <position position="1"/>
    </location>
</feature>
<dbReference type="GO" id="GO:0016263">
    <property type="term" value="F:glycoprotein-N-acetylgalactosamine 3-beta-galactosyltransferase activity"/>
    <property type="evidence" value="ECO:0007669"/>
    <property type="project" value="TreeGrafter"/>
</dbReference>
<dbReference type="GO" id="GO:0016020">
    <property type="term" value="C:membrane"/>
    <property type="evidence" value="ECO:0007669"/>
    <property type="project" value="UniProtKB-SubCell"/>
</dbReference>
<dbReference type="AlphaFoldDB" id="A0A8S2DKW5"/>
<evidence type="ECO:0000256" key="6">
    <source>
        <dbReference type="ARBA" id="ARBA00023136"/>
    </source>
</evidence>
<evidence type="ECO:0000313" key="9">
    <source>
        <dbReference type="Proteomes" id="UP000677228"/>
    </source>
</evidence>
<reference evidence="7" key="1">
    <citation type="submission" date="2021-02" db="EMBL/GenBank/DDBJ databases">
        <authorList>
            <person name="Nowell W R."/>
        </authorList>
    </citation>
    <scope>NUCLEOTIDE SEQUENCE</scope>
</reference>
<dbReference type="EMBL" id="CAJOBA010004624">
    <property type="protein sequence ID" value="CAF3718483.1"/>
    <property type="molecule type" value="Genomic_DNA"/>
</dbReference>
<dbReference type="Proteomes" id="UP000682733">
    <property type="component" value="Unassembled WGS sequence"/>
</dbReference>
<dbReference type="Gene3D" id="3.90.550.50">
    <property type="match status" value="1"/>
</dbReference>
<comment type="similarity">
    <text evidence="2">Belongs to the glycosyltransferase 31 family. Beta3-Gal-T subfamily.</text>
</comment>
<keyword evidence="3" id="KW-0812">Transmembrane</keyword>
<keyword evidence="5" id="KW-1133">Transmembrane helix</keyword>
<accession>A0A8S2DKW5</accession>
<comment type="subcellular location">
    <subcellularLocation>
        <location evidence="1">Membrane</location>
        <topology evidence="1">Single-pass type II membrane protein</topology>
    </subcellularLocation>
</comment>
<evidence type="ECO:0000313" key="8">
    <source>
        <dbReference type="EMBL" id="CAF3718483.1"/>
    </source>
</evidence>
<organism evidence="7 9">
    <name type="scientific">Didymodactylos carnosus</name>
    <dbReference type="NCBI Taxonomy" id="1234261"/>
    <lineage>
        <taxon>Eukaryota</taxon>
        <taxon>Metazoa</taxon>
        <taxon>Spiralia</taxon>
        <taxon>Gnathifera</taxon>
        <taxon>Rotifera</taxon>
        <taxon>Eurotatoria</taxon>
        <taxon>Bdelloidea</taxon>
        <taxon>Philodinida</taxon>
        <taxon>Philodinidae</taxon>
        <taxon>Didymodactylos</taxon>
    </lineage>
</organism>
<evidence type="ECO:0000256" key="1">
    <source>
        <dbReference type="ARBA" id="ARBA00004606"/>
    </source>
</evidence>
<evidence type="ECO:0000313" key="7">
    <source>
        <dbReference type="EMBL" id="CAF0943711.1"/>
    </source>
</evidence>
<name>A0A8S2DKW5_9BILA</name>
<keyword evidence="4" id="KW-0735">Signal-anchor</keyword>
<evidence type="ECO:0000256" key="3">
    <source>
        <dbReference type="ARBA" id="ARBA00022692"/>
    </source>
</evidence>
<evidence type="ECO:0000256" key="4">
    <source>
        <dbReference type="ARBA" id="ARBA00022968"/>
    </source>
</evidence>
<dbReference type="PANTHER" id="PTHR23033:SF14">
    <property type="entry name" value="GLYCOPROTEIN-N-ACETYLGALACTOSAMINE 3-BETA-GALACTOSYLTRANSFERASE 1-RELATED"/>
    <property type="match status" value="1"/>
</dbReference>
<evidence type="ECO:0000256" key="5">
    <source>
        <dbReference type="ARBA" id="ARBA00022989"/>
    </source>
</evidence>
<comment type="caution">
    <text evidence="7">The sequence shown here is derived from an EMBL/GenBank/DDBJ whole genome shotgun (WGS) entry which is preliminary data.</text>
</comment>
<dbReference type="PANTHER" id="PTHR23033">
    <property type="entry name" value="BETA1,3-GALACTOSYLTRANSFERASE"/>
    <property type="match status" value="1"/>
</dbReference>
<dbReference type="Proteomes" id="UP000677228">
    <property type="component" value="Unassembled WGS sequence"/>
</dbReference>
<evidence type="ECO:0008006" key="10">
    <source>
        <dbReference type="Google" id="ProtNLM"/>
    </source>
</evidence>
<proteinExistence type="inferred from homology"/>
<dbReference type="InterPro" id="IPR026050">
    <property type="entry name" value="C1GALT1/C1GALT1_chp1"/>
</dbReference>
<evidence type="ECO:0000256" key="2">
    <source>
        <dbReference type="ARBA" id="ARBA00006462"/>
    </source>
</evidence>